<sequence length="213" mass="22027">MPEHVFEIVVALCAGIGLAAAAGIRAFLPLLAVSIGSRLGLIDLNPGLEFLSTDLALIALIVATLLEIGSDKIPVVDNMLDVVSTFLRPIAGFVAAMAMFGDLPQPVAIAVALVMAVVSLGTQVGRAKARLGSTATTGGLANPLLSTAEDAVSGTLSFLAIVLPILAGVAVLVMLWILWKVARSVHRVSVRRFGTAARSGRGTRDPMEITPEP</sequence>
<dbReference type="InterPro" id="IPR025196">
    <property type="entry name" value="DUF4126"/>
</dbReference>
<dbReference type="Proteomes" id="UP000739538">
    <property type="component" value="Unassembled WGS sequence"/>
</dbReference>
<evidence type="ECO:0000313" key="3">
    <source>
        <dbReference type="EMBL" id="MCA9759285.1"/>
    </source>
</evidence>
<accession>A0A956NLC5</accession>
<gene>
    <name evidence="3" type="ORF">KDA27_26065</name>
</gene>
<evidence type="ECO:0000313" key="4">
    <source>
        <dbReference type="Proteomes" id="UP000739538"/>
    </source>
</evidence>
<feature type="transmembrane region" description="Helical" evidence="1">
    <location>
        <begin position="6"/>
        <end position="28"/>
    </location>
</feature>
<reference evidence="3" key="2">
    <citation type="journal article" date="2021" name="Microbiome">
        <title>Successional dynamics and alternative stable states in a saline activated sludge microbial community over 9 years.</title>
        <authorList>
            <person name="Wang Y."/>
            <person name="Ye J."/>
            <person name="Ju F."/>
            <person name="Liu L."/>
            <person name="Boyd J.A."/>
            <person name="Deng Y."/>
            <person name="Parks D.H."/>
            <person name="Jiang X."/>
            <person name="Yin X."/>
            <person name="Woodcroft B.J."/>
            <person name="Tyson G.W."/>
            <person name="Hugenholtz P."/>
            <person name="Polz M.F."/>
            <person name="Zhang T."/>
        </authorList>
    </citation>
    <scope>NUCLEOTIDE SEQUENCE</scope>
    <source>
        <strain evidence="3">HKST-UBA02</strain>
    </source>
</reference>
<protein>
    <submittedName>
        <fullName evidence="3">DUF4126 domain-containing protein</fullName>
    </submittedName>
</protein>
<reference evidence="3" key="1">
    <citation type="submission" date="2020-04" db="EMBL/GenBank/DDBJ databases">
        <authorList>
            <person name="Zhang T."/>
        </authorList>
    </citation>
    <scope>NUCLEOTIDE SEQUENCE</scope>
    <source>
        <strain evidence="3">HKST-UBA02</strain>
    </source>
</reference>
<proteinExistence type="predicted"/>
<evidence type="ECO:0000259" key="2">
    <source>
        <dbReference type="Pfam" id="PF13548"/>
    </source>
</evidence>
<name>A0A956NLC5_UNCEI</name>
<feature type="domain" description="DUF4126" evidence="2">
    <location>
        <begin position="12"/>
        <end position="183"/>
    </location>
</feature>
<dbReference type="Pfam" id="PF13548">
    <property type="entry name" value="DUF4126"/>
    <property type="match status" value="1"/>
</dbReference>
<evidence type="ECO:0000256" key="1">
    <source>
        <dbReference type="SAM" id="Phobius"/>
    </source>
</evidence>
<keyword evidence="1" id="KW-1133">Transmembrane helix</keyword>
<feature type="transmembrane region" description="Helical" evidence="1">
    <location>
        <begin position="48"/>
        <end position="70"/>
    </location>
</feature>
<keyword evidence="1" id="KW-0812">Transmembrane</keyword>
<dbReference type="EMBL" id="JAGQHS010000303">
    <property type="protein sequence ID" value="MCA9759285.1"/>
    <property type="molecule type" value="Genomic_DNA"/>
</dbReference>
<keyword evidence="1" id="KW-0472">Membrane</keyword>
<dbReference type="AlphaFoldDB" id="A0A956NLC5"/>
<organism evidence="3 4">
    <name type="scientific">Eiseniibacteriota bacterium</name>
    <dbReference type="NCBI Taxonomy" id="2212470"/>
    <lineage>
        <taxon>Bacteria</taxon>
        <taxon>Candidatus Eiseniibacteriota</taxon>
    </lineage>
</organism>
<comment type="caution">
    <text evidence="3">The sequence shown here is derived from an EMBL/GenBank/DDBJ whole genome shotgun (WGS) entry which is preliminary data.</text>
</comment>
<feature type="transmembrane region" description="Helical" evidence="1">
    <location>
        <begin position="156"/>
        <end position="179"/>
    </location>
</feature>